<protein>
    <submittedName>
        <fullName evidence="3">DUF418 domain-containing protein</fullName>
    </submittedName>
</protein>
<reference evidence="3 4" key="1">
    <citation type="submission" date="2024-03" db="EMBL/GenBank/DDBJ databases">
        <authorList>
            <person name="Jo J.-H."/>
        </authorList>
    </citation>
    <scope>NUCLEOTIDE SEQUENCE [LARGE SCALE GENOMIC DNA]</scope>
    <source>
        <strain evidence="3 4">AS3R-12</strain>
    </source>
</reference>
<dbReference type="InterPro" id="IPR007349">
    <property type="entry name" value="DUF418"/>
</dbReference>
<dbReference type="PANTHER" id="PTHR30590">
    <property type="entry name" value="INNER MEMBRANE PROTEIN"/>
    <property type="match status" value="1"/>
</dbReference>
<sequence length="399" mass="44045">MARQGKAVAYATAGGDRIEILDALRGFALLGILIANLPVFTGWYMMPPDRQAALAAPGAGVLYDQLIKFFVDGKFYTIFSMLFGIGFTLQLDRLEKRGAAGIAVFRRRMLVLLAIGFVHMTFVWQGDILTLYAALGLLLPLFRPWKERSLLMLALFLLALPLVLVPFCSWAGIDLGHWLEEIGLQIVQAVGGPLLGSPIDYMESRDWSAFAAWQLSGLPFRIEHLLVTWRVPKVLGIMLLGMVLGRRLIAGTLLTDRKLLLRTLVFGLLIGTPASLVFALDPKVYQEHWSSVLGTVPLALAYAAGFVLAWPKAKGALGIMAPVGRMALTNYLTHTLLGVLMLGVFFGIAGKLGPLETTLVALPIIVFQIAFSRWWLARHDQGPMERLWRWGTYGSVKTR</sequence>
<feature type="transmembrane region" description="Helical" evidence="1">
    <location>
        <begin position="150"/>
        <end position="173"/>
    </location>
</feature>
<feature type="transmembrane region" description="Helical" evidence="1">
    <location>
        <begin position="292"/>
        <end position="310"/>
    </location>
</feature>
<comment type="caution">
    <text evidence="3">The sequence shown here is derived from an EMBL/GenBank/DDBJ whole genome shotgun (WGS) entry which is preliminary data.</text>
</comment>
<name>A0ABU8SB65_9SPHN</name>
<dbReference type="PANTHER" id="PTHR30590:SF2">
    <property type="entry name" value="INNER MEMBRANE PROTEIN"/>
    <property type="match status" value="1"/>
</dbReference>
<dbReference type="EMBL" id="JBBHJY010000005">
    <property type="protein sequence ID" value="MEJ6010493.1"/>
    <property type="molecule type" value="Genomic_DNA"/>
</dbReference>
<proteinExistence type="predicted"/>
<evidence type="ECO:0000313" key="4">
    <source>
        <dbReference type="Proteomes" id="UP001379235"/>
    </source>
</evidence>
<feature type="transmembrane region" description="Helical" evidence="1">
    <location>
        <begin position="331"/>
        <end position="352"/>
    </location>
</feature>
<dbReference type="RefSeq" id="WP_339967168.1">
    <property type="nucleotide sequence ID" value="NZ_JBBHJY010000005.1"/>
</dbReference>
<feature type="transmembrane region" description="Helical" evidence="1">
    <location>
        <begin position="66"/>
        <end position="89"/>
    </location>
</feature>
<feature type="transmembrane region" description="Helical" evidence="1">
    <location>
        <begin position="358"/>
        <end position="376"/>
    </location>
</feature>
<dbReference type="InterPro" id="IPR052529">
    <property type="entry name" value="Bact_Transport_Assoc"/>
</dbReference>
<keyword evidence="1" id="KW-0812">Transmembrane</keyword>
<organism evidence="3 4">
    <name type="scientific">Novosphingobium aquae</name>
    <dbReference type="NCBI Taxonomy" id="3133435"/>
    <lineage>
        <taxon>Bacteria</taxon>
        <taxon>Pseudomonadati</taxon>
        <taxon>Pseudomonadota</taxon>
        <taxon>Alphaproteobacteria</taxon>
        <taxon>Sphingomonadales</taxon>
        <taxon>Sphingomonadaceae</taxon>
        <taxon>Novosphingobium</taxon>
    </lineage>
</organism>
<feature type="transmembrane region" description="Helical" evidence="1">
    <location>
        <begin position="259"/>
        <end position="280"/>
    </location>
</feature>
<evidence type="ECO:0000259" key="2">
    <source>
        <dbReference type="Pfam" id="PF04235"/>
    </source>
</evidence>
<keyword evidence="4" id="KW-1185">Reference proteome</keyword>
<keyword evidence="1" id="KW-0472">Membrane</keyword>
<gene>
    <name evidence="3" type="ORF">WG900_11250</name>
</gene>
<keyword evidence="1" id="KW-1133">Transmembrane helix</keyword>
<evidence type="ECO:0000313" key="3">
    <source>
        <dbReference type="EMBL" id="MEJ6010493.1"/>
    </source>
</evidence>
<feature type="domain" description="DUF418" evidence="2">
    <location>
        <begin position="252"/>
        <end position="394"/>
    </location>
</feature>
<dbReference type="Pfam" id="PF04235">
    <property type="entry name" value="DUF418"/>
    <property type="match status" value="1"/>
</dbReference>
<evidence type="ECO:0000256" key="1">
    <source>
        <dbReference type="SAM" id="Phobius"/>
    </source>
</evidence>
<dbReference type="Proteomes" id="UP001379235">
    <property type="component" value="Unassembled WGS sequence"/>
</dbReference>
<feature type="transmembrane region" description="Helical" evidence="1">
    <location>
        <begin position="110"/>
        <end position="138"/>
    </location>
</feature>
<feature type="transmembrane region" description="Helical" evidence="1">
    <location>
        <begin position="27"/>
        <end position="46"/>
    </location>
</feature>
<accession>A0ABU8SB65</accession>